<feature type="non-terminal residue" evidence="5">
    <location>
        <position position="1"/>
    </location>
</feature>
<feature type="active site" description="Proton acceptor" evidence="1">
    <location>
        <position position="210"/>
    </location>
</feature>
<feature type="binding site" evidence="2">
    <location>
        <position position="192"/>
    </location>
    <ligand>
        <name>(S)-malate</name>
        <dbReference type="ChEBI" id="CHEBI:15589"/>
    </ligand>
</feature>
<evidence type="ECO:0000259" key="4">
    <source>
        <dbReference type="SMART" id="SM01274"/>
    </source>
</evidence>
<reference evidence="5" key="2">
    <citation type="journal article" date="2023" name="Int. J. Mol. Sci.">
        <title>De Novo Assembly and Annotation of 11 Diverse Shrub Willow (Salix) Genomes Reveals Novel Gene Organization in Sex-Linked Regions.</title>
        <authorList>
            <person name="Hyden B."/>
            <person name="Feng K."/>
            <person name="Yates T.B."/>
            <person name="Jawdy S."/>
            <person name="Cereghino C."/>
            <person name="Smart L.B."/>
            <person name="Muchero W."/>
        </authorList>
    </citation>
    <scope>NUCLEOTIDE SEQUENCE</scope>
    <source>
        <tissue evidence="5">Shoot tip</tissue>
    </source>
</reference>
<dbReference type="GO" id="GO:0046872">
    <property type="term" value="F:metal ion binding"/>
    <property type="evidence" value="ECO:0007669"/>
    <property type="project" value="UniProtKB-KW"/>
</dbReference>
<dbReference type="GO" id="GO:0009507">
    <property type="term" value="C:chloroplast"/>
    <property type="evidence" value="ECO:0007669"/>
    <property type="project" value="TreeGrafter"/>
</dbReference>
<keyword evidence="3" id="KW-0479">Metal-binding</keyword>
<feature type="binding site" evidence="3">
    <location>
        <position position="306"/>
    </location>
    <ligand>
        <name>a divalent metal cation</name>
        <dbReference type="ChEBI" id="CHEBI:60240"/>
    </ligand>
</feature>
<name>A0A9Q1A661_9ROSI</name>
<dbReference type="InterPro" id="IPR037062">
    <property type="entry name" value="Malic_N_dom_sf"/>
</dbReference>
<reference evidence="5" key="1">
    <citation type="submission" date="2022-11" db="EMBL/GenBank/DDBJ databases">
        <authorList>
            <person name="Hyden B.L."/>
            <person name="Feng K."/>
            <person name="Yates T."/>
            <person name="Jawdy S."/>
            <person name="Smart L.B."/>
            <person name="Muchero W."/>
        </authorList>
    </citation>
    <scope>NUCLEOTIDE SEQUENCE</scope>
    <source>
        <tissue evidence="5">Shoot tip</tissue>
    </source>
</reference>
<dbReference type="Proteomes" id="UP001151752">
    <property type="component" value="Chromosome 18"/>
</dbReference>
<protein>
    <submittedName>
        <fullName evidence="5">MALIC ENZYME-RELATED</fullName>
    </submittedName>
</protein>
<feature type="domain" description="Malic enzyme N-terminal" evidence="4">
    <location>
        <begin position="116"/>
        <end position="297"/>
    </location>
</feature>
<evidence type="ECO:0000256" key="2">
    <source>
        <dbReference type="PIRSR" id="PIRSR000106-2"/>
    </source>
</evidence>
<dbReference type="PIRSF" id="PIRSF000106">
    <property type="entry name" value="ME"/>
    <property type="match status" value="1"/>
</dbReference>
<keyword evidence="6" id="KW-1185">Reference proteome</keyword>
<comment type="cofactor">
    <cofactor evidence="3">
        <name>Mg(2+)</name>
        <dbReference type="ChEBI" id="CHEBI:18420"/>
    </cofactor>
    <cofactor evidence="3">
        <name>Mn(2+)</name>
        <dbReference type="ChEBI" id="CHEBI:29035"/>
    </cofactor>
    <text evidence="3">Divalent metal cations. Prefers magnesium or manganese.</text>
</comment>
<dbReference type="PANTHER" id="PTHR23406">
    <property type="entry name" value="MALIC ENZYME-RELATED"/>
    <property type="match status" value="1"/>
</dbReference>
<dbReference type="NCBIfam" id="NF010052">
    <property type="entry name" value="PRK13529.1"/>
    <property type="match status" value="1"/>
</dbReference>
<dbReference type="SUPFAM" id="SSF53223">
    <property type="entry name" value="Aminoacid dehydrogenase-like, N-terminal domain"/>
    <property type="match status" value="1"/>
</dbReference>
<dbReference type="InterPro" id="IPR046346">
    <property type="entry name" value="Aminoacid_DH-like_N_sf"/>
</dbReference>
<dbReference type="AlphaFoldDB" id="A0A9Q1A661"/>
<comment type="caution">
    <text evidence="5">The sequence shown here is derived from an EMBL/GenBank/DDBJ whole genome shotgun (WGS) entry which is preliminary data.</text>
</comment>
<evidence type="ECO:0000313" key="6">
    <source>
        <dbReference type="Proteomes" id="UP001151752"/>
    </source>
</evidence>
<dbReference type="Pfam" id="PF00390">
    <property type="entry name" value="malic"/>
    <property type="match status" value="1"/>
</dbReference>
<feature type="binding site" evidence="3">
    <location>
        <position position="282"/>
    </location>
    <ligand>
        <name>a divalent metal cation</name>
        <dbReference type="ChEBI" id="CHEBI:60240"/>
    </ligand>
</feature>
<proteinExistence type="predicted"/>
<dbReference type="FunFam" id="3.40.50.10380:FF:000002">
    <property type="entry name" value="Malic enzyme"/>
    <property type="match status" value="1"/>
</dbReference>
<dbReference type="GO" id="GO:0004473">
    <property type="term" value="F:malate dehydrogenase (decarboxylating) (NADP+) activity"/>
    <property type="evidence" value="ECO:0007669"/>
    <property type="project" value="TreeGrafter"/>
</dbReference>
<evidence type="ECO:0000256" key="3">
    <source>
        <dbReference type="PIRSR" id="PIRSR000106-3"/>
    </source>
</evidence>
<dbReference type="SMART" id="SM01274">
    <property type="entry name" value="malic"/>
    <property type="match status" value="1"/>
</dbReference>
<evidence type="ECO:0000313" key="5">
    <source>
        <dbReference type="EMBL" id="KAJ6759387.1"/>
    </source>
</evidence>
<dbReference type="InterPro" id="IPR001891">
    <property type="entry name" value="Malic_OxRdtase"/>
</dbReference>
<feature type="active site" description="Proton donor" evidence="1">
    <location>
        <position position="139"/>
    </location>
</feature>
<dbReference type="EMBL" id="JAPFFM010000006">
    <property type="protein sequence ID" value="KAJ6759387.1"/>
    <property type="molecule type" value="Genomic_DNA"/>
</dbReference>
<dbReference type="PRINTS" id="PR00072">
    <property type="entry name" value="MALOXRDTASE"/>
</dbReference>
<feature type="binding site" evidence="3">
    <location>
        <position position="283"/>
    </location>
    <ligand>
        <name>a divalent metal cation</name>
        <dbReference type="ChEBI" id="CHEBI:60240"/>
    </ligand>
</feature>
<gene>
    <name evidence="5" type="ORF">OIU74_025965</name>
</gene>
<accession>A0A9Q1A661</accession>
<sequence length="322" mass="36157">MESTLKEMRVGASVLDMDPKSTVGGGVEDVYGEDRATEDLLVTPWTISVASGYTLLRDPQHNKGLAFTEKERDAHYLRGLLPPAIISQQLQEKKLLKTIRQYQLPLQKYTAMMELEERNERLFYKLLIDNVEELLPVVYTPTVGEACQKYGSIFKRPQGLYISLKEKGKVLDVLKNWPRKSIQVIVVTDGERILGLGDLGCQGMGIPVGKLALYTALGGIRPSACLPVTIDVGTNNEELLNDEFYIGLKQRRATGQVYYELLHEFMTAVKQNYGEKVLIQFEDFANHNAFELLAKYGTTHLVFNDDIQGDGFCCSCRASFST</sequence>
<dbReference type="PANTHER" id="PTHR23406:SF89">
    <property type="entry name" value="NADP-DEPENDENT MALIC ENZYME 1"/>
    <property type="match status" value="1"/>
</dbReference>
<evidence type="ECO:0000256" key="1">
    <source>
        <dbReference type="PIRSR" id="PIRSR000106-1"/>
    </source>
</evidence>
<dbReference type="InterPro" id="IPR012301">
    <property type="entry name" value="Malic_N_dom"/>
</dbReference>
<dbReference type="GO" id="GO:0006108">
    <property type="term" value="P:malate metabolic process"/>
    <property type="evidence" value="ECO:0007669"/>
    <property type="project" value="TreeGrafter"/>
</dbReference>
<dbReference type="Gene3D" id="1.20.1370.30">
    <property type="match status" value="1"/>
</dbReference>
<dbReference type="Gene3D" id="3.40.50.10380">
    <property type="entry name" value="Malic enzyme, N-terminal domain"/>
    <property type="match status" value="1"/>
</dbReference>
<organism evidence="5 6">
    <name type="scientific">Salix koriyanagi</name>
    <dbReference type="NCBI Taxonomy" id="2511006"/>
    <lineage>
        <taxon>Eukaryota</taxon>
        <taxon>Viridiplantae</taxon>
        <taxon>Streptophyta</taxon>
        <taxon>Embryophyta</taxon>
        <taxon>Tracheophyta</taxon>
        <taxon>Spermatophyta</taxon>
        <taxon>Magnoliopsida</taxon>
        <taxon>eudicotyledons</taxon>
        <taxon>Gunneridae</taxon>
        <taxon>Pentapetalae</taxon>
        <taxon>rosids</taxon>
        <taxon>fabids</taxon>
        <taxon>Malpighiales</taxon>
        <taxon>Salicaceae</taxon>
        <taxon>Saliceae</taxon>
        <taxon>Salix</taxon>
    </lineage>
</organism>